<proteinExistence type="predicted"/>
<dbReference type="AlphaFoldDB" id="A0A317C361"/>
<evidence type="ECO:0000256" key="1">
    <source>
        <dbReference type="SAM" id="SignalP"/>
    </source>
</evidence>
<name>A0A317C361_9GAMM</name>
<keyword evidence="1" id="KW-0732">Signal</keyword>
<accession>A0A317C361</accession>
<gene>
    <name evidence="2" type="ORF">DKT75_20825</name>
</gene>
<dbReference type="EMBL" id="QGKL01000043">
    <property type="protein sequence ID" value="PWQ93136.1"/>
    <property type="molecule type" value="Genomic_DNA"/>
</dbReference>
<comment type="caution">
    <text evidence="2">The sequence shown here is derived from an EMBL/GenBank/DDBJ whole genome shotgun (WGS) entry which is preliminary data.</text>
</comment>
<feature type="signal peptide" evidence="1">
    <location>
        <begin position="1"/>
        <end position="22"/>
    </location>
</feature>
<reference evidence="2 3" key="1">
    <citation type="submission" date="2018-05" db="EMBL/GenBank/DDBJ databases">
        <title>Leucothrix arctica sp. nov., isolated from Arctic seawater.</title>
        <authorList>
            <person name="Choi A."/>
            <person name="Baek K."/>
        </authorList>
    </citation>
    <scope>NUCLEOTIDE SEQUENCE [LARGE SCALE GENOMIC DNA]</scope>
    <source>
        <strain evidence="2 3">IMCC9719</strain>
    </source>
</reference>
<dbReference type="Proteomes" id="UP000245506">
    <property type="component" value="Unassembled WGS sequence"/>
</dbReference>
<keyword evidence="3" id="KW-1185">Reference proteome</keyword>
<evidence type="ECO:0000313" key="3">
    <source>
        <dbReference type="Proteomes" id="UP000245506"/>
    </source>
</evidence>
<sequence length="85" mass="9166">MKTLTSLMAASVLLISAATANAAYFDQDTLVSESSSSRENVYEFNDELQAFAPGVDESQIDLEDGPYANILNNVVASVTRHHADN</sequence>
<dbReference type="RefSeq" id="WP_109826696.1">
    <property type="nucleotide sequence ID" value="NZ_QGKL01000043.1"/>
</dbReference>
<organism evidence="2 3">
    <name type="scientific">Leucothrix arctica</name>
    <dbReference type="NCBI Taxonomy" id="1481894"/>
    <lineage>
        <taxon>Bacteria</taxon>
        <taxon>Pseudomonadati</taxon>
        <taxon>Pseudomonadota</taxon>
        <taxon>Gammaproteobacteria</taxon>
        <taxon>Thiotrichales</taxon>
        <taxon>Thiotrichaceae</taxon>
        <taxon>Leucothrix</taxon>
    </lineage>
</organism>
<feature type="chain" id="PRO_5016353423" evidence="1">
    <location>
        <begin position="23"/>
        <end position="85"/>
    </location>
</feature>
<protein>
    <submittedName>
        <fullName evidence="2">Uncharacterized protein</fullName>
    </submittedName>
</protein>
<evidence type="ECO:0000313" key="2">
    <source>
        <dbReference type="EMBL" id="PWQ93136.1"/>
    </source>
</evidence>